<reference evidence="3" key="2">
    <citation type="submission" date="2015-06" db="UniProtKB">
        <authorList>
            <consortium name="EnsemblMetazoa"/>
        </authorList>
    </citation>
    <scope>IDENTIFICATION</scope>
</reference>
<accession>T1GFC9</accession>
<protein>
    <submittedName>
        <fullName evidence="3">Uncharacterized protein</fullName>
    </submittedName>
</protein>
<dbReference type="PANTHER" id="PTHR48051:SF1">
    <property type="entry name" value="RAS SUPPRESSOR PROTEIN 1"/>
    <property type="match status" value="1"/>
</dbReference>
<keyword evidence="2" id="KW-0677">Repeat</keyword>
<dbReference type="Gene3D" id="3.80.10.10">
    <property type="entry name" value="Ribonuclease Inhibitor"/>
    <property type="match status" value="1"/>
</dbReference>
<keyword evidence="4" id="KW-1185">Reference proteome</keyword>
<dbReference type="InterPro" id="IPR032675">
    <property type="entry name" value="LRR_dom_sf"/>
</dbReference>
<dbReference type="InterPro" id="IPR050216">
    <property type="entry name" value="LRR_domain-containing"/>
</dbReference>
<evidence type="ECO:0000313" key="3">
    <source>
        <dbReference type="EnsemblMetazoa" id="MESCA002068-PA"/>
    </source>
</evidence>
<sequence length="108" mass="12242">MRNTELKTCDLSSNVIKKIPPKFALKFNFITDLNLSHNQMSKLPSELADIASLENLDISFNSFIALPQVCFNIPKLRILKANNNAIIEIDTEEMVASDKLELVDLRHN</sequence>
<proteinExistence type="predicted"/>
<dbReference type="HOGENOM" id="CLU_2203570_0_0_1"/>
<dbReference type="InterPro" id="IPR001611">
    <property type="entry name" value="Leu-rich_rpt"/>
</dbReference>
<dbReference type="Pfam" id="PF13855">
    <property type="entry name" value="LRR_8"/>
    <property type="match status" value="1"/>
</dbReference>
<evidence type="ECO:0000256" key="2">
    <source>
        <dbReference type="ARBA" id="ARBA00022737"/>
    </source>
</evidence>
<dbReference type="PANTHER" id="PTHR48051">
    <property type="match status" value="1"/>
</dbReference>
<dbReference type="Proteomes" id="UP000015102">
    <property type="component" value="Unassembled WGS sequence"/>
</dbReference>
<name>T1GFC9_MEGSC</name>
<evidence type="ECO:0000313" key="4">
    <source>
        <dbReference type="Proteomes" id="UP000015102"/>
    </source>
</evidence>
<reference evidence="4" key="1">
    <citation type="submission" date="2013-02" db="EMBL/GenBank/DDBJ databases">
        <authorList>
            <person name="Hughes D."/>
        </authorList>
    </citation>
    <scope>NUCLEOTIDE SEQUENCE</scope>
    <source>
        <strain>Durham</strain>
        <strain evidence="4">NC isolate 2 -- Noor lab</strain>
    </source>
</reference>
<keyword evidence="1" id="KW-0433">Leucine-rich repeat</keyword>
<dbReference type="AlphaFoldDB" id="T1GFC9"/>
<dbReference type="PROSITE" id="PS51450">
    <property type="entry name" value="LRR"/>
    <property type="match status" value="1"/>
</dbReference>
<dbReference type="STRING" id="36166.T1GFC9"/>
<dbReference type="EnsemblMetazoa" id="MESCA002068-RA">
    <property type="protein sequence ID" value="MESCA002068-PA"/>
    <property type="gene ID" value="MESCA002068"/>
</dbReference>
<dbReference type="EMBL" id="CAQQ02145269">
    <property type="status" value="NOT_ANNOTATED_CDS"/>
    <property type="molecule type" value="Genomic_DNA"/>
</dbReference>
<organism evidence="3 4">
    <name type="scientific">Megaselia scalaris</name>
    <name type="common">Humpbacked fly</name>
    <name type="synonym">Phora scalaris</name>
    <dbReference type="NCBI Taxonomy" id="36166"/>
    <lineage>
        <taxon>Eukaryota</taxon>
        <taxon>Metazoa</taxon>
        <taxon>Ecdysozoa</taxon>
        <taxon>Arthropoda</taxon>
        <taxon>Hexapoda</taxon>
        <taxon>Insecta</taxon>
        <taxon>Pterygota</taxon>
        <taxon>Neoptera</taxon>
        <taxon>Endopterygota</taxon>
        <taxon>Diptera</taxon>
        <taxon>Brachycera</taxon>
        <taxon>Muscomorpha</taxon>
        <taxon>Platypezoidea</taxon>
        <taxon>Phoridae</taxon>
        <taxon>Megaseliini</taxon>
        <taxon>Megaselia</taxon>
    </lineage>
</organism>
<dbReference type="GO" id="GO:0005737">
    <property type="term" value="C:cytoplasm"/>
    <property type="evidence" value="ECO:0007669"/>
    <property type="project" value="TreeGrafter"/>
</dbReference>
<dbReference type="SUPFAM" id="SSF52075">
    <property type="entry name" value="Outer arm dynein light chain 1"/>
    <property type="match status" value="1"/>
</dbReference>
<evidence type="ECO:0000256" key="1">
    <source>
        <dbReference type="ARBA" id="ARBA00022614"/>
    </source>
</evidence>